<dbReference type="PANTHER" id="PTHR42188:SF1">
    <property type="entry name" value="23S RRNA-SPECIFIC ENDONUCLEASE VAPC20"/>
    <property type="match status" value="1"/>
</dbReference>
<dbReference type="GO" id="GO:0004521">
    <property type="term" value="F:RNA endonuclease activity"/>
    <property type="evidence" value="ECO:0007669"/>
    <property type="project" value="InterPro"/>
</dbReference>
<dbReference type="AlphaFoldDB" id="A0A7G9Z4Y3"/>
<reference evidence="2" key="1">
    <citation type="submission" date="2020-06" db="EMBL/GenBank/DDBJ databases">
        <title>Unique genomic features of the anaerobic methanotrophic archaea.</title>
        <authorList>
            <person name="Chadwick G.L."/>
            <person name="Skennerton C.T."/>
            <person name="Laso-Perez R."/>
            <person name="Leu A.O."/>
            <person name="Speth D.R."/>
            <person name="Yu H."/>
            <person name="Morgan-Lang C."/>
            <person name="Hatzenpichler R."/>
            <person name="Goudeau D."/>
            <person name="Malmstrom R."/>
            <person name="Brazelton W.J."/>
            <person name="Woyke T."/>
            <person name="Hallam S.J."/>
            <person name="Tyson G.W."/>
            <person name="Wegener G."/>
            <person name="Boetius A."/>
            <person name="Orphan V."/>
        </authorList>
    </citation>
    <scope>NUCLEOTIDE SEQUENCE</scope>
</reference>
<organism evidence="2">
    <name type="scientific">Candidatus Methanophaga sp. ANME-1 ERB7</name>
    <dbReference type="NCBI Taxonomy" id="2759913"/>
    <lineage>
        <taxon>Archaea</taxon>
        <taxon>Methanobacteriati</taxon>
        <taxon>Methanobacteriota</taxon>
        <taxon>Stenosarchaea group</taxon>
        <taxon>Methanomicrobia</taxon>
        <taxon>Candidatus Methanophagales</taxon>
        <taxon>Candidatus Methanophagaceae</taxon>
        <taxon>Candidatus Methanophaga</taxon>
    </lineage>
</organism>
<dbReference type="InterPro" id="IPR039018">
    <property type="entry name" value="VapC20-like"/>
</dbReference>
<dbReference type="GO" id="GO:0016787">
    <property type="term" value="F:hydrolase activity"/>
    <property type="evidence" value="ECO:0007669"/>
    <property type="project" value="UniProtKB-KW"/>
</dbReference>
<sequence>MVTNRCFVDTVCWIALLNQDDRLHESTDREYKLLMRSGYHFVTTTSILNETANALSDPRFRLAVVEFYRRLQWSAHVEIIFVDPRLWSDGWQLYERRHDKAWSLTDCISIVVMQEQGLKEALTNDKHFQQAGFRALLREET</sequence>
<proteinExistence type="predicted"/>
<keyword evidence="2" id="KW-0540">Nuclease</keyword>
<dbReference type="EC" id="3.1.-.-" evidence="2"/>
<dbReference type="EMBL" id="MT631609">
    <property type="protein sequence ID" value="QNO55317.1"/>
    <property type="molecule type" value="Genomic_DNA"/>
</dbReference>
<dbReference type="InterPro" id="IPR002716">
    <property type="entry name" value="PIN_dom"/>
</dbReference>
<feature type="domain" description="PIN" evidence="1">
    <location>
        <begin position="7"/>
        <end position="133"/>
    </location>
</feature>
<name>A0A7G9Z4Y3_9EURY</name>
<evidence type="ECO:0000259" key="1">
    <source>
        <dbReference type="Pfam" id="PF01850"/>
    </source>
</evidence>
<protein>
    <submittedName>
        <fullName evidence="2">tRNA(fMet)-specific endonuclease VapC</fullName>
        <ecNumber evidence="2">3.1.-.-</ecNumber>
    </submittedName>
</protein>
<dbReference type="SUPFAM" id="SSF88723">
    <property type="entry name" value="PIN domain-like"/>
    <property type="match status" value="1"/>
</dbReference>
<accession>A0A7G9Z4Y3</accession>
<dbReference type="Pfam" id="PF01850">
    <property type="entry name" value="PIN"/>
    <property type="match status" value="1"/>
</dbReference>
<dbReference type="Gene3D" id="3.40.50.1010">
    <property type="entry name" value="5'-nuclease"/>
    <property type="match status" value="1"/>
</dbReference>
<gene>
    <name evidence="2" type="primary">vapC_1</name>
    <name evidence="2" type="ORF">NDMCNHHP_00017</name>
</gene>
<keyword evidence="2" id="KW-0378">Hydrolase</keyword>
<dbReference type="PANTHER" id="PTHR42188">
    <property type="entry name" value="23S RRNA-SPECIFIC ENDONUCLEASE VAPC20"/>
    <property type="match status" value="1"/>
</dbReference>
<dbReference type="InterPro" id="IPR029060">
    <property type="entry name" value="PIN-like_dom_sf"/>
</dbReference>
<dbReference type="GO" id="GO:0016075">
    <property type="term" value="P:rRNA catabolic process"/>
    <property type="evidence" value="ECO:0007669"/>
    <property type="project" value="TreeGrafter"/>
</dbReference>
<keyword evidence="2" id="KW-0255">Endonuclease</keyword>
<evidence type="ECO:0000313" key="2">
    <source>
        <dbReference type="EMBL" id="QNO55317.1"/>
    </source>
</evidence>